<organism evidence="2 3">
    <name type="scientific">Dactylosporangium maewongense</name>
    <dbReference type="NCBI Taxonomy" id="634393"/>
    <lineage>
        <taxon>Bacteria</taxon>
        <taxon>Bacillati</taxon>
        <taxon>Actinomycetota</taxon>
        <taxon>Actinomycetes</taxon>
        <taxon>Micromonosporales</taxon>
        <taxon>Micromonosporaceae</taxon>
        <taxon>Dactylosporangium</taxon>
    </lineage>
</organism>
<dbReference type="Gene3D" id="3.40.50.300">
    <property type="entry name" value="P-loop containing nucleotide triphosphate hydrolases"/>
    <property type="match status" value="2"/>
</dbReference>
<feature type="coiled-coil region" evidence="1">
    <location>
        <begin position="406"/>
        <end position="454"/>
    </location>
</feature>
<evidence type="ECO:0000256" key="1">
    <source>
        <dbReference type="SAM" id="Coils"/>
    </source>
</evidence>
<keyword evidence="1" id="KW-0175">Coiled coil</keyword>
<evidence type="ECO:0008006" key="4">
    <source>
        <dbReference type="Google" id="ProtNLM"/>
    </source>
</evidence>
<proteinExistence type="predicted"/>
<comment type="caution">
    <text evidence="2">The sequence shown here is derived from an EMBL/GenBank/DDBJ whole genome shotgun (WGS) entry which is preliminary data.</text>
</comment>
<keyword evidence="3" id="KW-1185">Reference proteome</keyword>
<accession>A0ABP4N6K3</accession>
<evidence type="ECO:0000313" key="3">
    <source>
        <dbReference type="Proteomes" id="UP001501470"/>
    </source>
</evidence>
<name>A0ABP4N6K3_9ACTN</name>
<dbReference type="InterPro" id="IPR027417">
    <property type="entry name" value="P-loop_NTPase"/>
</dbReference>
<sequence>MIGLRAHGIRLRRLRLHSGDRTYDVDFRAPDDSPRPMSVLAGAFSTGKTTILEFVDYCLGASDHPRHPEIMPKVRAATLEVELSGSPYLIERTVGEPSMFAYVRAGRLDEPGATPPARRPLRPASHPDSLSTMLLSHCKLEGVRLRDSGVDTDPLSFRDLMWLCFLPNERLDGKDLLFRSVPMKHLKLRQVVDVVFDVHDDHSVEIGRRIRAVEAELSAARAAYRAAEQIVDEQHVGGREDLEALHRTAKDELAACAQALAALDAQARADTMFAEELRERHGAAAAEARRTAAELRDRETQLQRMQTLHGTYADDVAKWTMLTEADHLFEPMRVSACPSCLEPLSGGSGTAAATGGSGTAAATGGNVIAAATGGNVTGAATGGEDRCPACQLPITDGGSVDVTAELRSAKTRLAELNRYTEELQEQLPRLRDAAERAQRDEARAAAEVDEATAHTITPFLAQRDALARRREEAAATLQRALSGLRLIQSLERRAAGILHQMDQVAAYREELAAAGPQARRADRTAVIRLVSERYREILQEWHYPKVADAYLAEDLTPYMRGEPYTAASSGGRTLIALAWQLALFEIAWESRSSHPGFLMLDSPQKNLGVAGDLADTVTIERIYQHLEQWLAGRGVGAQIIVADNAPPPAAADDVIVRFTRRPDQPPYGLIDDETG</sequence>
<dbReference type="EMBL" id="BAAAQD010000025">
    <property type="protein sequence ID" value="GAA1556404.1"/>
    <property type="molecule type" value="Genomic_DNA"/>
</dbReference>
<reference evidence="3" key="1">
    <citation type="journal article" date="2019" name="Int. J. Syst. Evol. Microbiol.">
        <title>The Global Catalogue of Microorganisms (GCM) 10K type strain sequencing project: providing services to taxonomists for standard genome sequencing and annotation.</title>
        <authorList>
            <consortium name="The Broad Institute Genomics Platform"/>
            <consortium name="The Broad Institute Genome Sequencing Center for Infectious Disease"/>
            <person name="Wu L."/>
            <person name="Ma J."/>
        </authorList>
    </citation>
    <scope>NUCLEOTIDE SEQUENCE [LARGE SCALE GENOMIC DNA]</scope>
    <source>
        <strain evidence="3">JCM 15933</strain>
    </source>
</reference>
<protein>
    <recommendedName>
        <fullName evidence="4">Rad50/SbcC-type AAA domain-containing protein</fullName>
    </recommendedName>
</protein>
<gene>
    <name evidence="2" type="ORF">GCM10009827_091620</name>
</gene>
<dbReference type="SUPFAM" id="SSF52540">
    <property type="entry name" value="P-loop containing nucleoside triphosphate hydrolases"/>
    <property type="match status" value="1"/>
</dbReference>
<dbReference type="RefSeq" id="WP_344510710.1">
    <property type="nucleotide sequence ID" value="NZ_BAAAQD010000025.1"/>
</dbReference>
<evidence type="ECO:0000313" key="2">
    <source>
        <dbReference type="EMBL" id="GAA1556404.1"/>
    </source>
</evidence>
<dbReference type="Proteomes" id="UP001501470">
    <property type="component" value="Unassembled WGS sequence"/>
</dbReference>